<name>A0ABR4AKU1_9LECA</name>
<evidence type="ECO:0000313" key="3">
    <source>
        <dbReference type="Proteomes" id="UP001590950"/>
    </source>
</evidence>
<dbReference type="Gene3D" id="3.40.50.920">
    <property type="match status" value="1"/>
</dbReference>
<feature type="domain" description="Xylulose 5-phosphate/Fructose 6-phosphate phosphoketolase C-terminal" evidence="1">
    <location>
        <begin position="2"/>
        <end position="34"/>
    </location>
</feature>
<gene>
    <name evidence="2" type="ORF">N7G274_001899</name>
</gene>
<proteinExistence type="predicted"/>
<dbReference type="InterPro" id="IPR009014">
    <property type="entry name" value="Transketo_C/PFOR_II"/>
</dbReference>
<protein>
    <recommendedName>
        <fullName evidence="1">Xylulose 5-phosphate/Fructose 6-phosphate phosphoketolase C-terminal domain-containing protein</fullName>
    </recommendedName>
</protein>
<evidence type="ECO:0000313" key="2">
    <source>
        <dbReference type="EMBL" id="KAL2045471.1"/>
    </source>
</evidence>
<reference evidence="2 3" key="1">
    <citation type="submission" date="2024-09" db="EMBL/GenBank/DDBJ databases">
        <title>Rethinking Asexuality: The Enigmatic Case of Functional Sexual Genes in Lepraria (Stereocaulaceae).</title>
        <authorList>
            <person name="Doellman M."/>
            <person name="Sun Y."/>
            <person name="Barcenas-Pena A."/>
            <person name="Lumbsch H.T."/>
            <person name="Grewe F."/>
        </authorList>
    </citation>
    <scope>NUCLEOTIDE SEQUENCE [LARGE SCALE GENOMIC DNA]</scope>
    <source>
        <strain evidence="2 3">Mercado 3170</strain>
    </source>
</reference>
<keyword evidence="3" id="KW-1185">Reference proteome</keyword>
<dbReference type="Proteomes" id="UP001590950">
    <property type="component" value="Unassembled WGS sequence"/>
</dbReference>
<comment type="caution">
    <text evidence="2">The sequence shown here is derived from an EMBL/GenBank/DDBJ whole genome shotgun (WGS) entry which is preliminary data.</text>
</comment>
<sequence>MVLGLEFSHPHSLSHEGFDNFFTPEQHIHFSYHGGYGRSTPRDTEPRNHFGQLLQRLSHNPHLRGHSAIQRDSTPVSPGLQVVISQREPLLGSTFEEVPRPTSPGNFGTMRTLMNINHHGFVYINAHCTPSSMMVVVVAQKMRIDSRDRTVLE</sequence>
<dbReference type="Pfam" id="PF09363">
    <property type="entry name" value="XFP_C"/>
    <property type="match status" value="1"/>
</dbReference>
<organism evidence="2 3">
    <name type="scientific">Stereocaulon virgatum</name>
    <dbReference type="NCBI Taxonomy" id="373712"/>
    <lineage>
        <taxon>Eukaryota</taxon>
        <taxon>Fungi</taxon>
        <taxon>Dikarya</taxon>
        <taxon>Ascomycota</taxon>
        <taxon>Pezizomycotina</taxon>
        <taxon>Lecanoromycetes</taxon>
        <taxon>OSLEUM clade</taxon>
        <taxon>Lecanoromycetidae</taxon>
        <taxon>Lecanorales</taxon>
        <taxon>Lecanorineae</taxon>
        <taxon>Stereocaulaceae</taxon>
        <taxon>Stereocaulon</taxon>
    </lineage>
</organism>
<dbReference type="InterPro" id="IPR018969">
    <property type="entry name" value="Xul5P/Fru6P_PKetolase_C"/>
</dbReference>
<evidence type="ECO:0000259" key="1">
    <source>
        <dbReference type="Pfam" id="PF09363"/>
    </source>
</evidence>
<dbReference type="EMBL" id="JBEFKJ010000006">
    <property type="protein sequence ID" value="KAL2045471.1"/>
    <property type="molecule type" value="Genomic_DNA"/>
</dbReference>
<accession>A0ABR4AKU1</accession>